<protein>
    <submittedName>
        <fullName evidence="2">Caskin protein-like protein</fullName>
    </submittedName>
</protein>
<evidence type="ECO:0000256" key="1">
    <source>
        <dbReference type="SAM" id="MobiDB-lite"/>
    </source>
</evidence>
<proteinExistence type="predicted"/>
<accession>A0A8S5V054</accession>
<feature type="region of interest" description="Disordered" evidence="1">
    <location>
        <begin position="1"/>
        <end position="52"/>
    </location>
</feature>
<name>A0A8S5V054_9CAUD</name>
<sequence length="52" mass="5677">MHPGGGCIPCKIRRKWPPPPPPDRLSGRQPGGRFTNRKGKAFSPRCATLPPT</sequence>
<dbReference type="EMBL" id="BK016176">
    <property type="protein sequence ID" value="DAG00102.1"/>
    <property type="molecule type" value="Genomic_DNA"/>
</dbReference>
<reference evidence="2" key="1">
    <citation type="journal article" date="2021" name="Proc. Natl. Acad. Sci. U.S.A.">
        <title>A Catalog of Tens of Thousands of Viruses from Human Metagenomes Reveals Hidden Associations with Chronic Diseases.</title>
        <authorList>
            <person name="Tisza M.J."/>
            <person name="Buck C.B."/>
        </authorList>
    </citation>
    <scope>NUCLEOTIDE SEQUENCE</scope>
    <source>
        <strain evidence="2">CtBeL15</strain>
    </source>
</reference>
<organism evidence="2">
    <name type="scientific">Siphoviridae sp. ctBeL15</name>
    <dbReference type="NCBI Taxonomy" id="2825374"/>
    <lineage>
        <taxon>Viruses</taxon>
        <taxon>Duplodnaviria</taxon>
        <taxon>Heunggongvirae</taxon>
        <taxon>Uroviricota</taxon>
        <taxon>Caudoviricetes</taxon>
    </lineage>
</organism>
<evidence type="ECO:0000313" key="2">
    <source>
        <dbReference type="EMBL" id="DAG00102.1"/>
    </source>
</evidence>